<comment type="function">
    <text evidence="5">Catalyzes the phosphorylation of the 3'-hydroxyl group of dephosphocoenzyme A to form coenzyme A.</text>
</comment>
<dbReference type="AlphaFoldDB" id="A0A8J6TDM9"/>
<comment type="subcellular location">
    <subcellularLocation>
        <location evidence="5">Cytoplasm</location>
    </subcellularLocation>
</comment>
<comment type="caution">
    <text evidence="7">The sequence shown here is derived from an EMBL/GenBank/DDBJ whole genome shotgun (WGS) entry which is preliminary data.</text>
</comment>
<evidence type="ECO:0000256" key="4">
    <source>
        <dbReference type="ARBA" id="ARBA00022993"/>
    </source>
</evidence>
<dbReference type="EC" id="2.7.1.24" evidence="5 6"/>
<feature type="binding site" evidence="5">
    <location>
        <begin position="10"/>
        <end position="15"/>
    </location>
    <ligand>
        <name>ATP</name>
        <dbReference type="ChEBI" id="CHEBI:30616"/>
    </ligand>
</feature>
<dbReference type="EMBL" id="JACNLK010000041">
    <property type="protein sequence ID" value="MBC8208477.1"/>
    <property type="molecule type" value="Genomic_DNA"/>
</dbReference>
<dbReference type="GO" id="GO:0005524">
    <property type="term" value="F:ATP binding"/>
    <property type="evidence" value="ECO:0007669"/>
    <property type="project" value="UniProtKB-UniRule"/>
</dbReference>
<dbReference type="GO" id="GO:0005737">
    <property type="term" value="C:cytoplasm"/>
    <property type="evidence" value="ECO:0007669"/>
    <property type="project" value="UniProtKB-SubCell"/>
</dbReference>
<evidence type="ECO:0000256" key="2">
    <source>
        <dbReference type="ARBA" id="ARBA00022741"/>
    </source>
</evidence>
<dbReference type="GO" id="GO:0004140">
    <property type="term" value="F:dephospho-CoA kinase activity"/>
    <property type="evidence" value="ECO:0007669"/>
    <property type="project" value="UniProtKB-UniRule"/>
</dbReference>
<organism evidence="7 8">
    <name type="scientific">Candidatus Desulfatifera sulfidica</name>
    <dbReference type="NCBI Taxonomy" id="2841691"/>
    <lineage>
        <taxon>Bacteria</taxon>
        <taxon>Pseudomonadati</taxon>
        <taxon>Thermodesulfobacteriota</taxon>
        <taxon>Desulfobulbia</taxon>
        <taxon>Desulfobulbales</taxon>
        <taxon>Desulfobulbaceae</taxon>
        <taxon>Candidatus Desulfatifera</taxon>
    </lineage>
</organism>
<evidence type="ECO:0000313" key="7">
    <source>
        <dbReference type="EMBL" id="MBC8208477.1"/>
    </source>
</evidence>
<evidence type="ECO:0000256" key="1">
    <source>
        <dbReference type="ARBA" id="ARBA00009018"/>
    </source>
</evidence>
<keyword evidence="5" id="KW-0963">Cytoplasm</keyword>
<dbReference type="NCBIfam" id="TIGR00152">
    <property type="entry name" value="dephospho-CoA kinase"/>
    <property type="match status" value="1"/>
</dbReference>
<dbReference type="SUPFAM" id="SSF52540">
    <property type="entry name" value="P-loop containing nucleoside triphosphate hydrolases"/>
    <property type="match status" value="1"/>
</dbReference>
<proteinExistence type="inferred from homology"/>
<evidence type="ECO:0000256" key="6">
    <source>
        <dbReference type="NCBIfam" id="TIGR00152"/>
    </source>
</evidence>
<dbReference type="Gene3D" id="3.40.50.300">
    <property type="entry name" value="P-loop containing nucleotide triphosphate hydrolases"/>
    <property type="match status" value="1"/>
</dbReference>
<keyword evidence="4 5" id="KW-0173">Coenzyme A biosynthesis</keyword>
<gene>
    <name evidence="5" type="primary">coaE</name>
    <name evidence="7" type="ORF">H8E79_04855</name>
</gene>
<dbReference type="PANTHER" id="PTHR10695:SF46">
    <property type="entry name" value="BIFUNCTIONAL COENZYME A SYNTHASE-RELATED"/>
    <property type="match status" value="1"/>
</dbReference>
<dbReference type="GO" id="GO:0015937">
    <property type="term" value="P:coenzyme A biosynthetic process"/>
    <property type="evidence" value="ECO:0007669"/>
    <property type="project" value="UniProtKB-UniRule"/>
</dbReference>
<keyword evidence="5 7" id="KW-0808">Transferase</keyword>
<comment type="similarity">
    <text evidence="1 5">Belongs to the CoaE family.</text>
</comment>
<dbReference type="Pfam" id="PF01121">
    <property type="entry name" value="CoaE"/>
    <property type="match status" value="1"/>
</dbReference>
<evidence type="ECO:0000256" key="5">
    <source>
        <dbReference type="HAMAP-Rule" id="MF_00376"/>
    </source>
</evidence>
<sequence>MKIALTGGMGSGKSTTGRLLSDLLGVDLHSADEICRDLMQPGNAGWQELRQRWGGRYVDARGEIDRPLLRQAVFEDLEVRTALEGILHPLVRKIFSERAAHASARKRNFLAEVPLLFEVGWSGDFDWSIAVLADEQVCAERIALRDGVTLDQAVQAMDTQMPSSEKALAADSVLDNSGTLAALYSQVQQLVRVLRQNPLFFS</sequence>
<comment type="catalytic activity">
    <reaction evidence="5">
        <text>3'-dephospho-CoA + ATP = ADP + CoA + H(+)</text>
        <dbReference type="Rhea" id="RHEA:18245"/>
        <dbReference type="ChEBI" id="CHEBI:15378"/>
        <dbReference type="ChEBI" id="CHEBI:30616"/>
        <dbReference type="ChEBI" id="CHEBI:57287"/>
        <dbReference type="ChEBI" id="CHEBI:57328"/>
        <dbReference type="ChEBI" id="CHEBI:456216"/>
        <dbReference type="EC" id="2.7.1.24"/>
    </reaction>
</comment>
<dbReference type="InterPro" id="IPR027417">
    <property type="entry name" value="P-loop_NTPase"/>
</dbReference>
<keyword evidence="2 5" id="KW-0547">Nucleotide-binding</keyword>
<comment type="pathway">
    <text evidence="5">Cofactor biosynthesis; coenzyme A biosynthesis; CoA from (R)-pantothenate: step 5/5.</text>
</comment>
<dbReference type="InterPro" id="IPR001977">
    <property type="entry name" value="Depp_CoAkinase"/>
</dbReference>
<name>A0A8J6TDM9_9BACT</name>
<keyword evidence="3 5" id="KW-0067">ATP-binding</keyword>
<evidence type="ECO:0000313" key="8">
    <source>
        <dbReference type="Proteomes" id="UP000599024"/>
    </source>
</evidence>
<accession>A0A8J6TDM9</accession>
<protein>
    <recommendedName>
        <fullName evidence="5 6">Dephospho-CoA kinase</fullName>
        <ecNumber evidence="5 6">2.7.1.24</ecNumber>
    </recommendedName>
    <alternativeName>
        <fullName evidence="5">Dephosphocoenzyme A kinase</fullName>
    </alternativeName>
</protein>
<dbReference type="Proteomes" id="UP000599024">
    <property type="component" value="Unassembled WGS sequence"/>
</dbReference>
<dbReference type="CDD" id="cd02022">
    <property type="entry name" value="DPCK"/>
    <property type="match status" value="1"/>
</dbReference>
<reference evidence="7 8" key="1">
    <citation type="submission" date="2020-08" db="EMBL/GenBank/DDBJ databases">
        <title>Bridging the membrane lipid divide: bacteria of the FCB group superphylum have the potential to synthesize archaeal ether lipids.</title>
        <authorList>
            <person name="Villanueva L."/>
            <person name="Von Meijenfeldt F.A.B."/>
            <person name="Westbye A.B."/>
            <person name="Yadav S."/>
            <person name="Hopmans E.C."/>
            <person name="Dutilh B.E."/>
            <person name="Sinninghe Damste J.S."/>
        </authorList>
    </citation>
    <scope>NUCLEOTIDE SEQUENCE [LARGE SCALE GENOMIC DNA]</scope>
    <source>
        <strain evidence="7">NIOZ-UU81</strain>
    </source>
</reference>
<evidence type="ECO:0000256" key="3">
    <source>
        <dbReference type="ARBA" id="ARBA00022840"/>
    </source>
</evidence>
<dbReference type="PANTHER" id="PTHR10695">
    <property type="entry name" value="DEPHOSPHO-COA KINASE-RELATED"/>
    <property type="match status" value="1"/>
</dbReference>
<dbReference type="PROSITE" id="PS51219">
    <property type="entry name" value="DPCK"/>
    <property type="match status" value="1"/>
</dbReference>
<dbReference type="UniPathway" id="UPA00241">
    <property type="reaction ID" value="UER00356"/>
</dbReference>
<dbReference type="HAMAP" id="MF_00376">
    <property type="entry name" value="Dephospho_CoA_kinase"/>
    <property type="match status" value="1"/>
</dbReference>
<keyword evidence="5 7" id="KW-0418">Kinase</keyword>